<feature type="transmembrane region" description="Helical" evidence="7">
    <location>
        <begin position="1062"/>
        <end position="1083"/>
    </location>
</feature>
<evidence type="ECO:0000256" key="7">
    <source>
        <dbReference type="SAM" id="Phobius"/>
    </source>
</evidence>
<evidence type="ECO:0000313" key="10">
    <source>
        <dbReference type="Proteomes" id="UP000251714"/>
    </source>
</evidence>
<protein>
    <recommendedName>
        <fullName evidence="8">Major facilitator superfamily (MFS) profile domain-containing protein</fullName>
    </recommendedName>
</protein>
<feature type="transmembrane region" description="Helical" evidence="7">
    <location>
        <begin position="1226"/>
        <end position="1244"/>
    </location>
</feature>
<reference evidence="9 10" key="1">
    <citation type="submission" date="2017-12" db="EMBL/GenBank/DDBJ databases">
        <title>Genome sequence of the mycotoxigenic crop pathogen Fusarium proliferatum, strain ITEM 2341 from Date Palm.</title>
        <authorList>
            <person name="Almiman B.F."/>
            <person name="Shittu T.A."/>
            <person name="Muthumeenakshi S."/>
            <person name="Baroncelli R."/>
            <person name="Sreenivasaprasada S."/>
        </authorList>
    </citation>
    <scope>NUCLEOTIDE SEQUENCE [LARGE SCALE GENOMIC DNA]</scope>
    <source>
        <strain evidence="9 10">ITEM 2341</strain>
    </source>
</reference>
<feature type="transmembrane region" description="Helical" evidence="7">
    <location>
        <begin position="1256"/>
        <end position="1277"/>
    </location>
</feature>
<evidence type="ECO:0000313" key="9">
    <source>
        <dbReference type="EMBL" id="RBA10569.1"/>
    </source>
</evidence>
<feature type="region of interest" description="Disordered" evidence="6">
    <location>
        <begin position="435"/>
        <end position="455"/>
    </location>
</feature>
<dbReference type="PROSITE" id="PS50850">
    <property type="entry name" value="MFS"/>
    <property type="match status" value="1"/>
</dbReference>
<dbReference type="Pfam" id="PF24864">
    <property type="entry name" value="DUF7730"/>
    <property type="match status" value="1"/>
</dbReference>
<feature type="transmembrane region" description="Helical" evidence="7">
    <location>
        <begin position="1095"/>
        <end position="1115"/>
    </location>
</feature>
<feature type="transmembrane region" description="Helical" evidence="7">
    <location>
        <begin position="1289"/>
        <end position="1311"/>
    </location>
</feature>
<dbReference type="Gene3D" id="1.20.1250.20">
    <property type="entry name" value="MFS general substrate transporter like domains"/>
    <property type="match status" value="1"/>
</dbReference>
<evidence type="ECO:0000256" key="6">
    <source>
        <dbReference type="SAM" id="MobiDB-lite"/>
    </source>
</evidence>
<organism evidence="9 10">
    <name type="scientific">Gibberella intermedia</name>
    <name type="common">Bulb rot disease fungus</name>
    <name type="synonym">Fusarium proliferatum</name>
    <dbReference type="NCBI Taxonomy" id="948311"/>
    <lineage>
        <taxon>Eukaryota</taxon>
        <taxon>Fungi</taxon>
        <taxon>Dikarya</taxon>
        <taxon>Ascomycota</taxon>
        <taxon>Pezizomycotina</taxon>
        <taxon>Sordariomycetes</taxon>
        <taxon>Hypocreomycetidae</taxon>
        <taxon>Hypocreales</taxon>
        <taxon>Nectriaceae</taxon>
        <taxon>Fusarium</taxon>
        <taxon>Fusarium fujikuroi species complex</taxon>
    </lineage>
</organism>
<dbReference type="InterPro" id="IPR020846">
    <property type="entry name" value="MFS_dom"/>
</dbReference>
<keyword evidence="2 7" id="KW-0812">Transmembrane</keyword>
<evidence type="ECO:0000256" key="1">
    <source>
        <dbReference type="ARBA" id="ARBA00004141"/>
    </source>
</evidence>
<dbReference type="PANTHER" id="PTHR42718">
    <property type="entry name" value="MAJOR FACILITATOR SUPERFAMILY MULTIDRUG TRANSPORTER MFSC"/>
    <property type="match status" value="1"/>
</dbReference>
<sequence>MRISEGSPYPPSESDLSEIACDLEKEDAIKKLSLLPDPLPRPRCLTPSGFRDVAEEPRLPKPKPAFQHCAYYKLPPDIRRYILILAFGNRRLHMDFSYDYPDMTSDLIQPLDKNHCGIVMENMHGDKLRVVDDTKPRSWIWWGSVCHRLPPDLDISRTGPMTHGGPDGPWADTCRIGEALYCDSWPGSFPSKCRIGIMGWLLSCRQNYAEAIDILYSKNTIIMANEAMITHLPQLLIPHRLASITSLEISWNLKPRYESGFWNAFDEADLKATCGMISTQFPQLCRLYLSLERSRHLRSCWCSDAWPTICFHLDNLARMMPSLTEHAISLPDAPFDSILYPRAPYHIDTSTSNGKGYWILNGSNWPEKENVIIGPPPVGLMGEAMGLGPYDFDDFDASVNGSLNHCYQRRTNIRDNDFGNNVTITMTTTLEPESHSVGYAAGPQQGPSEAEPDAPVDKETEEYLEDFFKKRDLLLDYEAKDASPECSTASSGLDLTCFSGAWPSFCAHVSASDNETLIENVTAKALGSSHKTKRHRHIILPGMDSRVIRRESKCDGYSIEFSWELGSIGGCVQDCLGAMPKLALSCGLTVSRADGISDIGSLVVGCGIYSYRVVGDYHHTTADTTSGVATATATAESTSSEATTSSGSTTFTTDEATVTKVVTTSEDVTSSAEVTDAIPTVDPNYRPLVQQDPECLKPIDGGHGAIDLGRLNHSDYHRPLYFTRLGLVLYIMTVTEVGCMGVKPNINIMDHTTPEGKILTDAWNTVTSKPGGPQRVYWGLESVDPSKIWCFFDFESVEQHRRFAEEYGADAVKDIPKICTHGEFSKHIQMVPSSDVLGSPLTEIILAYFPQEISDEKNETLSSKIQEILRQAFPDDARVAHAWGVENDFPARSEAGEPRSVVMGFIGLSHPEAWEDYRQTDGWKEALSSIEGLEGSNTSHGARTWPAAVINLTTAVLILPFARLSEIHGGRLIFLGGHAWLIVWSIIAGFSQNPTMLIACRAMQSLGPSAFLPSSVVIMSRIYRPGPRNTFIFSILGAFSCIGFYSGIFFGSLSAQVLGWKWYFFIGAFFCAGICIAGLFTIPKSHGDPLPDLKMDWLGTITVVPALALVVYALTDGRNAPQGYVALILGIIGLALFVHIEGWRASQSLVPAEVFNTKYMSRLVVALFVSYGSSSLVLFYASFYIESVLYTGPSLTTSWFIPLAAGGFILALVSSFVLHILNGRRLLIILCLGLLGSSILFSVIPDSGMSNTFLSWAFIFPAMILAIVGLDITFNITNFIITTSLPNHLQAVGSLMITSLLYLGMAFWLGVVEMATSAQKEIKVAENLDATRQCQIGFWTGNGLALVFFTVKIQSAEADLMADEKAQRDWERDVGQNME</sequence>
<dbReference type="GO" id="GO:0016020">
    <property type="term" value="C:membrane"/>
    <property type="evidence" value="ECO:0007669"/>
    <property type="project" value="UniProtKB-SubCell"/>
</dbReference>
<dbReference type="PANTHER" id="PTHR42718:SF11">
    <property type="entry name" value="MAJOR FACILITATOR SUPERFAMILY (MFS) PROFILE DOMAIN-CONTAINING PROTEIN"/>
    <property type="match status" value="1"/>
</dbReference>
<keyword evidence="3 7" id="KW-1133">Transmembrane helix</keyword>
<feature type="transmembrane region" description="Helical" evidence="7">
    <location>
        <begin position="1163"/>
        <end position="1185"/>
    </location>
</feature>
<dbReference type="InterPro" id="IPR011701">
    <property type="entry name" value="MFS"/>
</dbReference>
<feature type="domain" description="Major facilitator superfamily (MFS) profile" evidence="8">
    <location>
        <begin position="902"/>
        <end position="1360"/>
    </location>
</feature>
<dbReference type="GO" id="GO:0022857">
    <property type="term" value="F:transmembrane transporter activity"/>
    <property type="evidence" value="ECO:0007669"/>
    <property type="project" value="InterPro"/>
</dbReference>
<feature type="transmembrane region" description="Helical" evidence="7">
    <location>
        <begin position="1197"/>
        <end position="1219"/>
    </location>
</feature>
<name>A0A365MPX6_GIBIN</name>
<evidence type="ECO:0000256" key="4">
    <source>
        <dbReference type="ARBA" id="ARBA00023136"/>
    </source>
</evidence>
<evidence type="ECO:0000256" key="2">
    <source>
        <dbReference type="ARBA" id="ARBA00022692"/>
    </source>
</evidence>
<comment type="caution">
    <text evidence="9">The sequence shown here is derived from an EMBL/GenBank/DDBJ whole genome shotgun (WGS) entry which is preliminary data.</text>
</comment>
<proteinExistence type="predicted"/>
<dbReference type="InterPro" id="IPR036259">
    <property type="entry name" value="MFS_trans_sf"/>
</dbReference>
<gene>
    <name evidence="9" type="ORF">FPRO05_05158</name>
</gene>
<feature type="transmembrane region" description="Helical" evidence="7">
    <location>
        <begin position="1121"/>
        <end position="1142"/>
    </location>
</feature>
<dbReference type="EMBL" id="PKMI01000061">
    <property type="protein sequence ID" value="RBA10569.1"/>
    <property type="molecule type" value="Genomic_DNA"/>
</dbReference>
<dbReference type="SUPFAM" id="SSF103473">
    <property type="entry name" value="MFS general substrate transporter"/>
    <property type="match status" value="1"/>
</dbReference>
<comment type="subcellular location">
    <subcellularLocation>
        <location evidence="1">Membrane</location>
        <topology evidence="1">Multi-pass membrane protein</topology>
    </subcellularLocation>
</comment>
<evidence type="ECO:0000256" key="3">
    <source>
        <dbReference type="ARBA" id="ARBA00022989"/>
    </source>
</evidence>
<keyword evidence="5" id="KW-0325">Glycoprotein</keyword>
<accession>A0A365MPX6</accession>
<evidence type="ECO:0000256" key="5">
    <source>
        <dbReference type="ARBA" id="ARBA00023180"/>
    </source>
</evidence>
<feature type="transmembrane region" description="Helical" evidence="7">
    <location>
        <begin position="1031"/>
        <end position="1050"/>
    </location>
</feature>
<keyword evidence="4 7" id="KW-0472">Membrane</keyword>
<dbReference type="Proteomes" id="UP000251714">
    <property type="component" value="Unassembled WGS sequence"/>
</dbReference>
<evidence type="ECO:0000259" key="8">
    <source>
        <dbReference type="PROSITE" id="PS50850"/>
    </source>
</evidence>
<dbReference type="Pfam" id="PF07690">
    <property type="entry name" value="MFS_1"/>
    <property type="match status" value="1"/>
</dbReference>
<dbReference type="InterPro" id="IPR056632">
    <property type="entry name" value="DUF7730"/>
</dbReference>